<keyword evidence="4" id="KW-1185">Reference proteome</keyword>
<comment type="subcellular location">
    <subcellularLocation>
        <location evidence="1">Virion</location>
    </subcellularLocation>
</comment>
<evidence type="ECO:0000313" key="3">
    <source>
        <dbReference type="EMBL" id="ODQ96601.1"/>
    </source>
</evidence>
<dbReference type="OrthoDB" id="3233650at2"/>
<organism evidence="3 4">
    <name type="scientific">Mycolicibacterium holsaticum</name>
    <dbReference type="NCBI Taxonomy" id="152142"/>
    <lineage>
        <taxon>Bacteria</taxon>
        <taxon>Bacillati</taxon>
        <taxon>Actinomycetota</taxon>
        <taxon>Actinomycetes</taxon>
        <taxon>Mycobacteriales</taxon>
        <taxon>Mycobacteriaceae</taxon>
        <taxon>Mycolicibacterium</taxon>
    </lineage>
</organism>
<comment type="caution">
    <text evidence="3">The sequence shown here is derived from an EMBL/GenBank/DDBJ whole genome shotgun (WGS) entry which is preliminary data.</text>
</comment>
<reference evidence="4" key="1">
    <citation type="submission" date="2016-09" db="EMBL/GenBank/DDBJ databases">
        <authorList>
            <person name="Greninger A.L."/>
            <person name="Jerome K.R."/>
            <person name="Mcnair B."/>
            <person name="Wallis C."/>
            <person name="Fang F."/>
        </authorList>
    </citation>
    <scope>NUCLEOTIDE SEQUENCE [LARGE SCALE GENOMIC DNA]</scope>
    <source>
        <strain evidence="4">M7</strain>
    </source>
</reference>
<dbReference type="Pfam" id="PF05065">
    <property type="entry name" value="Phage_capsid"/>
    <property type="match status" value="1"/>
</dbReference>
<evidence type="ECO:0000259" key="2">
    <source>
        <dbReference type="Pfam" id="PF05065"/>
    </source>
</evidence>
<dbReference type="RefSeq" id="WP_069403181.1">
    <property type="nucleotide sequence ID" value="NZ_MIGZ01000001.1"/>
</dbReference>
<sequence>MTYNPNVRADHDSAFLAPEVAGLLDETVKAKSIAAQTSTVFNTQRPSVDFPLFTTPVSTGFIAELDDLPLSNADTGSVNVVAHKIAGATQASTEMLSDMNPDISAQIGNSIADQVIWSLDTAYLGNTTEDGPSGLLSIGYNTVSAGAALTNTDAFIDAVYAAQSENGNLTHFIVSPTTANALSKVKDQEDSARNLLDFQQDGTILVAGVRLLVSSLVDAGTVAWGVDSSLARLVLRAGTTITRTYVPQNDSYFISGVARYGWGHLRPDVVQRIRYTPMSYTVTLDGQDTGASFTLLVNGVATAAITAESASAPTAADVKAAIVAIDDGIVATDVTVTGENGGPFEVTLPAVLAHGTDVTLTSVVAAA</sequence>
<gene>
    <name evidence="3" type="ORF">BHQ17_00045</name>
</gene>
<evidence type="ECO:0000313" key="4">
    <source>
        <dbReference type="Proteomes" id="UP000094243"/>
    </source>
</evidence>
<dbReference type="Gene3D" id="3.30.2400.10">
    <property type="entry name" value="Major capsid protein gp5"/>
    <property type="match status" value="1"/>
</dbReference>
<dbReference type="Proteomes" id="UP000094243">
    <property type="component" value="Unassembled WGS sequence"/>
</dbReference>
<dbReference type="InterPro" id="IPR054612">
    <property type="entry name" value="Phage_capsid-like_C"/>
</dbReference>
<dbReference type="AlphaFoldDB" id="A0A1E3S3G2"/>
<evidence type="ECO:0000256" key="1">
    <source>
        <dbReference type="ARBA" id="ARBA00004328"/>
    </source>
</evidence>
<proteinExistence type="predicted"/>
<dbReference type="SUPFAM" id="SSF56563">
    <property type="entry name" value="Major capsid protein gp5"/>
    <property type="match status" value="1"/>
</dbReference>
<protein>
    <recommendedName>
        <fullName evidence="2">Phage capsid-like C-terminal domain-containing protein</fullName>
    </recommendedName>
</protein>
<feature type="domain" description="Phage capsid-like C-terminal" evidence="2">
    <location>
        <begin position="17"/>
        <end position="190"/>
    </location>
</feature>
<dbReference type="Gene3D" id="3.30.2320.10">
    <property type="entry name" value="hypothetical protein PF0899 domain"/>
    <property type="match status" value="1"/>
</dbReference>
<dbReference type="EMBL" id="MIGZ01000001">
    <property type="protein sequence ID" value="ODQ96601.1"/>
    <property type="molecule type" value="Genomic_DNA"/>
</dbReference>
<dbReference type="InterPro" id="IPR024455">
    <property type="entry name" value="Phage_capsid"/>
</dbReference>
<dbReference type="NCBIfam" id="TIGR01554">
    <property type="entry name" value="major_cap_HK97"/>
    <property type="match status" value="1"/>
</dbReference>
<accession>A0A1E3S3G2</accession>
<name>A0A1E3S3G2_9MYCO</name>